<evidence type="ECO:0000313" key="3">
    <source>
        <dbReference type="Proteomes" id="UP000002875"/>
    </source>
</evidence>
<dbReference type="Proteomes" id="UP000002875">
    <property type="component" value="Chromosome"/>
</dbReference>
<dbReference type="RefSeq" id="WP_015027692.1">
    <property type="nucleotide sequence ID" value="NC_018748.1"/>
</dbReference>
<organism evidence="2 3">
    <name type="scientific">Emticicia oligotrophica (strain DSM 17448 / CIP 109782 / MTCC 6937 / GPTSA100-15)</name>
    <dbReference type="NCBI Taxonomy" id="929562"/>
    <lineage>
        <taxon>Bacteria</taxon>
        <taxon>Pseudomonadati</taxon>
        <taxon>Bacteroidota</taxon>
        <taxon>Cytophagia</taxon>
        <taxon>Cytophagales</taxon>
        <taxon>Leadbetterellaceae</taxon>
        <taxon>Emticicia</taxon>
    </lineage>
</organism>
<accession>A0ABN4AIV6</accession>
<sequence>MGSRQNLFSPKIDKWLINFKDGFDFVVLFFKETFSRDFEFKEFINQCYRIGNSSLLLISLTGFVTGFVFTKQSRPSLESFGATSWLPSLVTIAIIRALAPLVTSLICAGKVGSSIGAELGSMKVTEQIDAMEVSAVNPIRFLVVTRVLASTVTIPLLSFYCALMSMTGAFLNVTTNEDTNLSAFLEQAFNNIVFLDFWTAIIKAVSYGFTIGIVGCYKGYNATNGTLGVGKAANASVVMSMFLIFIEEVFIVQVTNWFR</sequence>
<feature type="transmembrane region" description="Helical" evidence="1">
    <location>
        <begin position="192"/>
        <end position="217"/>
    </location>
</feature>
<dbReference type="InterPro" id="IPR030802">
    <property type="entry name" value="Permease_MalE"/>
</dbReference>
<protein>
    <recommendedName>
        <fullName evidence="4">ABC transporter permease</fullName>
    </recommendedName>
</protein>
<feature type="transmembrane region" description="Helical" evidence="1">
    <location>
        <begin position="147"/>
        <end position="172"/>
    </location>
</feature>
<name>A0ABN4AIV6_EMTOG</name>
<evidence type="ECO:0008006" key="4">
    <source>
        <dbReference type="Google" id="ProtNLM"/>
    </source>
</evidence>
<feature type="transmembrane region" description="Helical" evidence="1">
    <location>
        <begin position="237"/>
        <end position="258"/>
    </location>
</feature>
<keyword evidence="1" id="KW-1133">Transmembrane helix</keyword>
<evidence type="ECO:0000256" key="1">
    <source>
        <dbReference type="SAM" id="Phobius"/>
    </source>
</evidence>
<reference evidence="2 3" key="1">
    <citation type="submission" date="2011-07" db="EMBL/GenBank/DDBJ databases">
        <title>The complete genome of chromosome of Emticicia oligotrophica DSM 17448.</title>
        <authorList>
            <consortium name="US DOE Joint Genome Institute (JGI-PGF)"/>
            <person name="Lucas S."/>
            <person name="Han J."/>
            <person name="Lapidus A."/>
            <person name="Bruce D."/>
            <person name="Goodwin L."/>
            <person name="Pitluck S."/>
            <person name="Peters L."/>
            <person name="Kyrpides N."/>
            <person name="Mavromatis K."/>
            <person name="Ivanova N."/>
            <person name="Ovchinnikova G."/>
            <person name="Teshima H."/>
            <person name="Detter J.C."/>
            <person name="Tapia R."/>
            <person name="Han C."/>
            <person name="Land M."/>
            <person name="Hauser L."/>
            <person name="Markowitz V."/>
            <person name="Cheng J.-F."/>
            <person name="Hugenholtz P."/>
            <person name="Woyke T."/>
            <person name="Wu D."/>
            <person name="Tindall B."/>
            <person name="Pomrenke H."/>
            <person name="Brambilla E."/>
            <person name="Klenk H.-P."/>
            <person name="Eisen J.A."/>
        </authorList>
    </citation>
    <scope>NUCLEOTIDE SEQUENCE [LARGE SCALE GENOMIC DNA]</scope>
    <source>
        <strain evidence="2 3">DSM 17448</strain>
    </source>
</reference>
<keyword evidence="1" id="KW-0812">Transmembrane</keyword>
<evidence type="ECO:0000313" key="2">
    <source>
        <dbReference type="EMBL" id="AFK01992.1"/>
    </source>
</evidence>
<dbReference type="EMBL" id="CP002961">
    <property type="protein sequence ID" value="AFK01992.1"/>
    <property type="molecule type" value="Genomic_DNA"/>
</dbReference>
<dbReference type="PANTHER" id="PTHR30188">
    <property type="entry name" value="ABC TRANSPORTER PERMEASE PROTEIN-RELATED"/>
    <property type="match status" value="1"/>
</dbReference>
<feature type="transmembrane region" description="Helical" evidence="1">
    <location>
        <begin position="50"/>
        <end position="69"/>
    </location>
</feature>
<keyword evidence="1" id="KW-0472">Membrane</keyword>
<feature type="transmembrane region" description="Helical" evidence="1">
    <location>
        <begin position="89"/>
        <end position="108"/>
    </location>
</feature>
<proteinExistence type="predicted"/>
<dbReference type="Pfam" id="PF02405">
    <property type="entry name" value="MlaE"/>
    <property type="match status" value="1"/>
</dbReference>
<gene>
    <name evidence="2" type="ordered locus">Emtol_0841</name>
</gene>
<keyword evidence="3" id="KW-1185">Reference proteome</keyword>